<dbReference type="EMBL" id="MVBM01000010">
    <property type="protein sequence ID" value="OOK65747.1"/>
    <property type="molecule type" value="Genomic_DNA"/>
</dbReference>
<organism evidence="1 2">
    <name type="scientific">Mycobacterium kansasii</name>
    <dbReference type="NCBI Taxonomy" id="1768"/>
    <lineage>
        <taxon>Bacteria</taxon>
        <taxon>Bacillati</taxon>
        <taxon>Actinomycetota</taxon>
        <taxon>Actinomycetes</taxon>
        <taxon>Mycobacteriales</taxon>
        <taxon>Mycobacteriaceae</taxon>
        <taxon>Mycobacterium</taxon>
    </lineage>
</organism>
<evidence type="ECO:0000313" key="1">
    <source>
        <dbReference type="EMBL" id="OOK65747.1"/>
    </source>
</evidence>
<accession>A0A1V3WFI6</accession>
<comment type="caution">
    <text evidence="1">The sequence shown here is derived from an EMBL/GenBank/DDBJ whole genome shotgun (WGS) entry which is preliminary data.</text>
</comment>
<proteinExistence type="predicted"/>
<gene>
    <name evidence="1" type="ORF">BZL30_8550</name>
</gene>
<reference evidence="1 2" key="1">
    <citation type="submission" date="2017-02" db="EMBL/GenBank/DDBJ databases">
        <title>Complete genome sequences of Mycobacterium kansasii strains isolated from rhesus macaques.</title>
        <authorList>
            <person name="Panda A."/>
            <person name="Nagaraj S."/>
            <person name="Zhao X."/>
            <person name="Tettelin H."/>
            <person name="Detolla L.J."/>
        </authorList>
    </citation>
    <scope>NUCLEOTIDE SEQUENCE [LARGE SCALE GENOMIC DNA]</scope>
    <source>
        <strain evidence="1 2">11-3813</strain>
    </source>
</reference>
<name>A0A1V3WFI6_MYCKA</name>
<protein>
    <submittedName>
        <fullName evidence="1">Uncharacterized protein</fullName>
    </submittedName>
</protein>
<dbReference type="AlphaFoldDB" id="A0A1V3WFI6"/>
<evidence type="ECO:0000313" key="2">
    <source>
        <dbReference type="Proteomes" id="UP000189229"/>
    </source>
</evidence>
<dbReference type="Proteomes" id="UP000189229">
    <property type="component" value="Unassembled WGS sequence"/>
</dbReference>
<sequence>MLIGKQFLYVERYMKLLAPKWQMMSDPQLTGYFANFMVEVSREHQPDVEVQ</sequence>